<dbReference type="HOGENOM" id="CLU_2403582_0_0_1"/>
<dbReference type="AlphaFoldDB" id="A4S9N6"/>
<dbReference type="Gramene" id="ABP00415">
    <property type="protein sequence ID" value="ABP00415"/>
    <property type="gene ID" value="OSTLU_28263"/>
</dbReference>
<reference evidence="2 3" key="1">
    <citation type="journal article" date="2007" name="Proc. Natl. Acad. Sci. U.S.A.">
        <title>The tiny eukaryote Ostreococcus provides genomic insights into the paradox of plankton speciation.</title>
        <authorList>
            <person name="Palenik B."/>
            <person name="Grimwood J."/>
            <person name="Aerts A."/>
            <person name="Rouze P."/>
            <person name="Salamov A."/>
            <person name="Putnam N."/>
            <person name="Dupont C."/>
            <person name="Jorgensen R."/>
            <person name="Derelle E."/>
            <person name="Rombauts S."/>
            <person name="Zhou K."/>
            <person name="Otillar R."/>
            <person name="Merchant S.S."/>
            <person name="Podell S."/>
            <person name="Gaasterland T."/>
            <person name="Napoli C."/>
            <person name="Gendler K."/>
            <person name="Manuell A."/>
            <person name="Tai V."/>
            <person name="Vallon O."/>
            <person name="Piganeau G."/>
            <person name="Jancek S."/>
            <person name="Heijde M."/>
            <person name="Jabbari K."/>
            <person name="Bowler C."/>
            <person name="Lohr M."/>
            <person name="Robbens S."/>
            <person name="Werner G."/>
            <person name="Dubchak I."/>
            <person name="Pazour G.J."/>
            <person name="Ren Q."/>
            <person name="Paulsen I."/>
            <person name="Delwiche C."/>
            <person name="Schmutz J."/>
            <person name="Rokhsar D."/>
            <person name="Van de Peer Y."/>
            <person name="Moreau H."/>
            <person name="Grigoriev I.V."/>
        </authorList>
    </citation>
    <scope>NUCLEOTIDE SEQUENCE [LARGE SCALE GENOMIC DNA]</scope>
    <source>
        <strain evidence="2 3">CCE9901</strain>
    </source>
</reference>
<evidence type="ECO:0000256" key="1">
    <source>
        <dbReference type="SAM" id="MobiDB-lite"/>
    </source>
</evidence>
<dbReference type="RefSeq" id="XP_001422098.1">
    <property type="nucleotide sequence ID" value="XM_001422061.1"/>
</dbReference>
<dbReference type="KEGG" id="olu:OSTLU_28263"/>
<gene>
    <name evidence="2" type="ORF">OSTLU_28263</name>
</gene>
<dbReference type="EMBL" id="CP000597">
    <property type="protein sequence ID" value="ABP00415.1"/>
    <property type="molecule type" value="Genomic_DNA"/>
</dbReference>
<organism evidence="2 3">
    <name type="scientific">Ostreococcus lucimarinus (strain CCE9901)</name>
    <dbReference type="NCBI Taxonomy" id="436017"/>
    <lineage>
        <taxon>Eukaryota</taxon>
        <taxon>Viridiplantae</taxon>
        <taxon>Chlorophyta</taxon>
        <taxon>Mamiellophyceae</taxon>
        <taxon>Mamiellales</taxon>
        <taxon>Bathycoccaceae</taxon>
        <taxon>Ostreococcus</taxon>
    </lineage>
</organism>
<feature type="region of interest" description="Disordered" evidence="1">
    <location>
        <begin position="73"/>
        <end position="93"/>
    </location>
</feature>
<evidence type="ECO:0000313" key="3">
    <source>
        <dbReference type="Proteomes" id="UP000001568"/>
    </source>
</evidence>
<evidence type="ECO:0000313" key="2">
    <source>
        <dbReference type="EMBL" id="ABP00415.1"/>
    </source>
</evidence>
<proteinExistence type="predicted"/>
<protein>
    <submittedName>
        <fullName evidence="2">Uncharacterized protein</fullName>
    </submittedName>
</protein>
<accession>A4S9N6</accession>
<dbReference type="Proteomes" id="UP000001568">
    <property type="component" value="Chromosome 17"/>
</dbReference>
<keyword evidence="3" id="KW-1185">Reference proteome</keyword>
<sequence>MGACFGRFMGETQAEEWERKQRKLEKKRAKDEQCKRDNEILKAVFKEEVRDLIGGIPVLQNFIERRSGRKITARTKDEKMRDHEAAQRIGKPV</sequence>
<name>A4S9N6_OSTLU</name>
<dbReference type="GeneID" id="5006260"/>
<feature type="compositionally biased region" description="Basic and acidic residues" evidence="1">
    <location>
        <begin position="74"/>
        <end position="86"/>
    </location>
</feature>